<feature type="domain" description="DUF2169" evidence="1">
    <location>
        <begin position="22"/>
        <end position="311"/>
    </location>
</feature>
<evidence type="ECO:0000313" key="3">
    <source>
        <dbReference type="Proteomes" id="UP000054925"/>
    </source>
</evidence>
<dbReference type="OrthoDB" id="237820at2"/>
<comment type="caution">
    <text evidence="2">The sequence shown here is derived from an EMBL/GenBank/DDBJ whole genome shotgun (WGS) entry which is preliminary data.</text>
</comment>
<dbReference type="AlphaFoldDB" id="A0A158KR18"/>
<protein>
    <recommendedName>
        <fullName evidence="1">DUF2169 domain-containing protein</fullName>
    </recommendedName>
</protein>
<dbReference type="InterPro" id="IPR018683">
    <property type="entry name" value="DUF2169"/>
</dbReference>
<keyword evidence="3" id="KW-1185">Reference proteome</keyword>
<accession>A0A158KR18</accession>
<reference evidence="2" key="1">
    <citation type="submission" date="2016-01" db="EMBL/GenBank/DDBJ databases">
        <authorList>
            <person name="Peeters C."/>
        </authorList>
    </citation>
    <scope>NUCLEOTIDE SEQUENCE [LARGE SCALE GENOMIC DNA]</scope>
    <source>
        <strain evidence="2">LMG 22937</strain>
    </source>
</reference>
<gene>
    <name evidence="2" type="ORF">AWB67_06409</name>
</gene>
<dbReference type="Pfam" id="PF09937">
    <property type="entry name" value="DUF2169"/>
    <property type="match status" value="1"/>
</dbReference>
<proteinExistence type="predicted"/>
<evidence type="ECO:0000313" key="2">
    <source>
        <dbReference type="EMBL" id="SAL83445.1"/>
    </source>
</evidence>
<organism evidence="2 3">
    <name type="scientific">Caballeronia terrestris</name>
    <dbReference type="NCBI Taxonomy" id="1226301"/>
    <lineage>
        <taxon>Bacteria</taxon>
        <taxon>Pseudomonadati</taxon>
        <taxon>Pseudomonadota</taxon>
        <taxon>Betaproteobacteria</taxon>
        <taxon>Burkholderiales</taxon>
        <taxon>Burkholderiaceae</taxon>
        <taxon>Caballeronia</taxon>
    </lineage>
</organism>
<evidence type="ECO:0000259" key="1">
    <source>
        <dbReference type="Pfam" id="PF09937"/>
    </source>
</evidence>
<dbReference type="Proteomes" id="UP000054925">
    <property type="component" value="Unassembled WGS sequence"/>
</dbReference>
<sequence>MWLLFNETPFAAERTWTRDEAGREFWLVAIKAAFEIFPDGGQAPLKEQIPVRRAPVFAGDPTQTELLEESDFNLEKTGTDVLVAGHAYVPSGKPAVETVVRMRLADLDKSLRVTGDRMLADSLVSIRPSRPQPFSRMPITWRRAFGGTDMQASKPAWEPRNPVGTGFAVESRHLLGRPAPNFEYPDAPYRGPANGRPAGLGPVARHWLPRLKHAGTYGTDWEENRDPLPPRDFDRKFYQCAPEDQQTRTPLVGFEHVQLSNLTSDGFQQFLLPRITFDLVTQFYNRPDRRHRATIHTLWLLPDQRRFVIVWLSALPCPYDEERLKGTTVRLKRQIGVPASFSATGVWIP</sequence>
<name>A0A158KR18_9BURK</name>
<dbReference type="EMBL" id="FCOL02000097">
    <property type="protein sequence ID" value="SAL83445.1"/>
    <property type="molecule type" value="Genomic_DNA"/>
</dbReference>